<dbReference type="GO" id="GO:0007010">
    <property type="term" value="P:cytoskeleton organization"/>
    <property type="evidence" value="ECO:0007669"/>
    <property type="project" value="TreeGrafter"/>
</dbReference>
<dbReference type="PROSITE" id="PS51450">
    <property type="entry name" value="LRR"/>
    <property type="match status" value="2"/>
</dbReference>
<name>A0A0P5TFR3_9CRUS</name>
<dbReference type="Proteomes" id="UP000076858">
    <property type="component" value="Unassembled WGS sequence"/>
</dbReference>
<dbReference type="InterPro" id="IPR001611">
    <property type="entry name" value="Leu-rich_rpt"/>
</dbReference>
<protein>
    <submittedName>
        <fullName evidence="1">Uncharacterized protein</fullName>
    </submittedName>
</protein>
<accession>A0A0P5TFR3</accession>
<dbReference type="STRING" id="35525.A0A0P5TFR3"/>
<dbReference type="AlphaFoldDB" id="A0A0P5TFR3"/>
<sequence>MIKLTEEMVVARTRISDLSSVKKLNCWGADLQDVSLLRRMPNVEVLALSVNQIKSLADFQNCYQLQELYIRKNNIKDLRDVCYLRGLSSLRNLWLADNPCSQEDGYRFAVLRALPQLEKLDDVPIKPEEMEEAARKGRELVLPNKEDENYENNDLPQNTNDLVTIDMTVSKEPITRRSSEVLIAPTNHSIKSSPVTPSPELLETSESPSTPEEMHVIQPVHEEINVRRFSVIATGVSPQQEKPAQSESAPASRRSSVAAVSSFSVAPDHIPLNTLHFHAEQYSPSKCPIHQNTPIMPAPTTPTMQATSMSQLDLHNATSINESRNNFVDQRPFRIAQENPLPRYSPSNYQPTGYGPQNPPMSSYNMTPLPGQNSERCSPTRSSGRVRNRASNLLMAALCLVNELDYGSLEVLGMAVRNRLDEFDSN</sequence>
<proteinExistence type="predicted"/>
<comment type="caution">
    <text evidence="1">The sequence shown here is derived from an EMBL/GenBank/DDBJ whole genome shotgun (WGS) entry which is preliminary data.</text>
</comment>
<dbReference type="PANTHER" id="PTHR18849:SF0">
    <property type="entry name" value="CILIA- AND FLAGELLA-ASSOCIATED PROTEIN 410-RELATED"/>
    <property type="match status" value="1"/>
</dbReference>
<reference evidence="1 2" key="1">
    <citation type="submission" date="2016-03" db="EMBL/GenBank/DDBJ databases">
        <title>EvidentialGene: Evidence-directed Construction of Genes on Genomes.</title>
        <authorList>
            <person name="Gilbert D.G."/>
            <person name="Choi J.-H."/>
            <person name="Mockaitis K."/>
            <person name="Colbourne J."/>
            <person name="Pfrender M."/>
        </authorList>
    </citation>
    <scope>NUCLEOTIDE SEQUENCE [LARGE SCALE GENOMIC DNA]</scope>
    <source>
        <strain evidence="1 2">Xinb3</strain>
        <tissue evidence="1">Complete organism</tissue>
    </source>
</reference>
<dbReference type="EMBL" id="LRGB01002925">
    <property type="protein sequence ID" value="KZS05461.1"/>
    <property type="molecule type" value="Genomic_DNA"/>
</dbReference>
<organism evidence="1 2">
    <name type="scientific">Daphnia magna</name>
    <dbReference type="NCBI Taxonomy" id="35525"/>
    <lineage>
        <taxon>Eukaryota</taxon>
        <taxon>Metazoa</taxon>
        <taxon>Ecdysozoa</taxon>
        <taxon>Arthropoda</taxon>
        <taxon>Crustacea</taxon>
        <taxon>Branchiopoda</taxon>
        <taxon>Diplostraca</taxon>
        <taxon>Cladocera</taxon>
        <taxon>Anomopoda</taxon>
        <taxon>Daphniidae</taxon>
        <taxon>Daphnia</taxon>
    </lineage>
</organism>
<dbReference type="FunFam" id="3.80.10.10:FF:000094">
    <property type="entry name" value="protein C21orf2 isoform X1"/>
    <property type="match status" value="1"/>
</dbReference>
<dbReference type="GO" id="GO:0097733">
    <property type="term" value="C:photoreceptor cell cilium"/>
    <property type="evidence" value="ECO:0007669"/>
    <property type="project" value="UniProtKB-ARBA"/>
</dbReference>
<dbReference type="SUPFAM" id="SSF52058">
    <property type="entry name" value="L domain-like"/>
    <property type="match status" value="1"/>
</dbReference>
<evidence type="ECO:0000313" key="2">
    <source>
        <dbReference type="Proteomes" id="UP000076858"/>
    </source>
</evidence>
<dbReference type="InterPro" id="IPR032675">
    <property type="entry name" value="LRR_dom_sf"/>
</dbReference>
<dbReference type="Pfam" id="PF14580">
    <property type="entry name" value="LRR_9"/>
    <property type="match status" value="1"/>
</dbReference>
<dbReference type="Gene3D" id="3.80.10.10">
    <property type="entry name" value="Ribonuclease Inhibitor"/>
    <property type="match status" value="1"/>
</dbReference>
<keyword evidence="2" id="KW-1185">Reference proteome</keyword>
<dbReference type="OrthoDB" id="1517790at2759"/>
<dbReference type="PANTHER" id="PTHR18849">
    <property type="entry name" value="LEUCINE RICH REPEAT PROTEIN"/>
    <property type="match status" value="1"/>
</dbReference>
<gene>
    <name evidence="1" type="ORF">APZ42_031344</name>
</gene>
<dbReference type="GO" id="GO:0036064">
    <property type="term" value="C:ciliary basal body"/>
    <property type="evidence" value="ECO:0007669"/>
    <property type="project" value="UniProtKB-ARBA"/>
</dbReference>
<evidence type="ECO:0000313" key="1">
    <source>
        <dbReference type="EMBL" id="KZS05461.1"/>
    </source>
</evidence>